<name>A0AA49GM92_9BACT</name>
<dbReference type="EMBL" id="CP120682">
    <property type="protein sequence ID" value="WKN36351.1"/>
    <property type="molecule type" value="Genomic_DNA"/>
</dbReference>
<reference evidence="1" key="1">
    <citation type="journal article" date="2023" name="Comput. Struct. Biotechnol. J.">
        <title>Discovery of a novel marine Bacteroidetes with a rich repertoire of carbohydrate-active enzymes.</title>
        <authorList>
            <person name="Chen B."/>
            <person name="Liu G."/>
            <person name="Chen Q."/>
            <person name="Wang H."/>
            <person name="Liu L."/>
            <person name="Tang K."/>
        </authorList>
    </citation>
    <scope>NUCLEOTIDE SEQUENCE</scope>
    <source>
        <strain evidence="1">TK19036</strain>
    </source>
</reference>
<gene>
    <name evidence="1" type="ORF">K4G66_28735</name>
</gene>
<evidence type="ECO:0000313" key="1">
    <source>
        <dbReference type="EMBL" id="WKN36351.1"/>
    </source>
</evidence>
<reference evidence="1" key="2">
    <citation type="journal article" date="2024" name="Antonie Van Leeuwenhoek">
        <title>Roseihalotalea indica gen. nov., sp. nov., a halophilic Bacteroidetes from mesopelagic Southwest Indian Ocean with higher carbohydrate metabolic potential.</title>
        <authorList>
            <person name="Chen B."/>
            <person name="Zhang M."/>
            <person name="Lin D."/>
            <person name="Ye J."/>
            <person name="Tang K."/>
        </authorList>
    </citation>
    <scope>NUCLEOTIDE SEQUENCE</scope>
    <source>
        <strain evidence="1">TK19036</strain>
    </source>
</reference>
<sequence>MNIVINFSSLVFAIVISFAGFTTSLAESIAPTNKSAVEAFELTSQANQVVFSWDLAEDVEGVTIVVERAGMDGQFEVVGQGKEVVKQQFVDHNPQVGMSYYRLAIRHADGRIDYLYHPAMSVVRGKATKIS</sequence>
<organism evidence="1">
    <name type="scientific">Roseihalotalea indica</name>
    <dbReference type="NCBI Taxonomy" id="2867963"/>
    <lineage>
        <taxon>Bacteria</taxon>
        <taxon>Pseudomonadati</taxon>
        <taxon>Bacteroidota</taxon>
        <taxon>Cytophagia</taxon>
        <taxon>Cytophagales</taxon>
        <taxon>Catalimonadaceae</taxon>
        <taxon>Roseihalotalea</taxon>
    </lineage>
</organism>
<protein>
    <submittedName>
        <fullName evidence="1">Uncharacterized protein</fullName>
    </submittedName>
</protein>
<proteinExistence type="predicted"/>
<accession>A0AA49GM92</accession>
<dbReference type="AlphaFoldDB" id="A0AA49GM92"/>